<dbReference type="Gene3D" id="3.40.1710.10">
    <property type="entry name" value="abc type-2 transporter like domain"/>
    <property type="match status" value="1"/>
</dbReference>
<gene>
    <name evidence="7" type="ORF">GCM10007140_31210</name>
</gene>
<protein>
    <submittedName>
        <fullName evidence="7">Phage infection protein</fullName>
    </submittedName>
</protein>
<keyword evidence="8" id="KW-1185">Reference proteome</keyword>
<dbReference type="EMBL" id="BMFK01000003">
    <property type="protein sequence ID" value="GGE79381.1"/>
    <property type="molecule type" value="Genomic_DNA"/>
</dbReference>
<dbReference type="InterPro" id="IPR022703">
    <property type="entry name" value="DUF3533"/>
</dbReference>
<evidence type="ECO:0000256" key="2">
    <source>
        <dbReference type="ARBA" id="ARBA00022692"/>
    </source>
</evidence>
<feature type="transmembrane region" description="Helical" evidence="5">
    <location>
        <begin position="359"/>
        <end position="380"/>
    </location>
</feature>
<evidence type="ECO:0000256" key="5">
    <source>
        <dbReference type="SAM" id="Phobius"/>
    </source>
</evidence>
<dbReference type="AlphaFoldDB" id="A0A917AY05"/>
<keyword evidence="3 5" id="KW-1133">Transmembrane helix</keyword>
<dbReference type="PANTHER" id="PTHR43077:SF5">
    <property type="entry name" value="PHAGE INFECTION PROTEIN"/>
    <property type="match status" value="1"/>
</dbReference>
<feature type="transmembrane region" description="Helical" evidence="5">
    <location>
        <begin position="209"/>
        <end position="228"/>
    </location>
</feature>
<evidence type="ECO:0000256" key="4">
    <source>
        <dbReference type="ARBA" id="ARBA00023136"/>
    </source>
</evidence>
<organism evidence="7 8">
    <name type="scientific">Priestia taiwanensis</name>
    <dbReference type="NCBI Taxonomy" id="1347902"/>
    <lineage>
        <taxon>Bacteria</taxon>
        <taxon>Bacillati</taxon>
        <taxon>Bacillota</taxon>
        <taxon>Bacilli</taxon>
        <taxon>Bacillales</taxon>
        <taxon>Bacillaceae</taxon>
        <taxon>Priestia</taxon>
    </lineage>
</organism>
<keyword evidence="2 5" id="KW-0812">Transmembrane</keyword>
<reference evidence="7" key="1">
    <citation type="journal article" date="2014" name="Int. J. Syst. Evol. Microbiol.">
        <title>Complete genome sequence of Corynebacterium casei LMG S-19264T (=DSM 44701T), isolated from a smear-ripened cheese.</title>
        <authorList>
            <consortium name="US DOE Joint Genome Institute (JGI-PGF)"/>
            <person name="Walter F."/>
            <person name="Albersmeier A."/>
            <person name="Kalinowski J."/>
            <person name="Ruckert C."/>
        </authorList>
    </citation>
    <scope>NUCLEOTIDE SEQUENCE</scope>
    <source>
        <strain evidence="7">CGMCC 1.12698</strain>
    </source>
</reference>
<comment type="caution">
    <text evidence="7">The sequence shown here is derived from an EMBL/GenBank/DDBJ whole genome shotgun (WGS) entry which is preliminary data.</text>
</comment>
<proteinExistence type="predicted"/>
<dbReference type="PANTHER" id="PTHR43077">
    <property type="entry name" value="TRANSPORT PERMEASE YVFS-RELATED"/>
    <property type="match status" value="1"/>
</dbReference>
<keyword evidence="4 5" id="KW-0472">Membrane</keyword>
<feature type="transmembrane region" description="Helical" evidence="5">
    <location>
        <begin position="275"/>
        <end position="297"/>
    </location>
</feature>
<evidence type="ECO:0000259" key="6">
    <source>
        <dbReference type="Pfam" id="PF12051"/>
    </source>
</evidence>
<evidence type="ECO:0000256" key="3">
    <source>
        <dbReference type="ARBA" id="ARBA00022989"/>
    </source>
</evidence>
<reference evidence="7" key="2">
    <citation type="submission" date="2020-09" db="EMBL/GenBank/DDBJ databases">
        <authorList>
            <person name="Sun Q."/>
            <person name="Zhou Y."/>
        </authorList>
    </citation>
    <scope>NUCLEOTIDE SEQUENCE</scope>
    <source>
        <strain evidence="7">CGMCC 1.12698</strain>
    </source>
</reference>
<dbReference type="Pfam" id="PF12051">
    <property type="entry name" value="DUF3533"/>
    <property type="match status" value="1"/>
</dbReference>
<feature type="transmembrane region" description="Helical" evidence="5">
    <location>
        <begin position="304"/>
        <end position="322"/>
    </location>
</feature>
<evidence type="ECO:0000313" key="8">
    <source>
        <dbReference type="Proteomes" id="UP000605259"/>
    </source>
</evidence>
<dbReference type="RefSeq" id="WP_188389423.1">
    <property type="nucleotide sequence ID" value="NZ_BMFK01000003.1"/>
</dbReference>
<dbReference type="GO" id="GO:0016020">
    <property type="term" value="C:membrane"/>
    <property type="evidence" value="ECO:0007669"/>
    <property type="project" value="UniProtKB-SubCell"/>
</dbReference>
<dbReference type="Proteomes" id="UP000605259">
    <property type="component" value="Unassembled WGS sequence"/>
</dbReference>
<comment type="subcellular location">
    <subcellularLocation>
        <location evidence="1">Membrane</location>
        <topology evidence="1">Multi-pass membrane protein</topology>
    </subcellularLocation>
</comment>
<sequence>MHLFKNKLAWMAPLIVLFVIILFGLTLIPSVQPQPKNLPLAFVNEDKGIVIPQQGTINMGNNIAEMIQQKTTSENDEEPIVKWTSVDNKEAVLEALNNQEYYGAIIIPEDFSQKQMSLLTPSPAMPEITIFINQGMNPMVASMTTQMLNSIANGIESGIQAQIIQKAQTQNLTLQANQLQTFVNPITVHVENINEVGTNSMNGNAPVMLFQPLWMASIAGAVLLCLAMKNIVFTSKTQKLYTLLAQTVLGVILSLVAGFGLSWMAQAIGVDIPDFMNTSLFLTVTYFAFFLLISAVLSWTGIKGMPIFILILFFGAPLLSMAPEMMSPFYHDYVYAWLPMKFMIQGLRELFFFEQTFSFSGPTATLGWIALGSFGVLMLSTIKKDTSSTKSVTNIHSNL</sequence>
<evidence type="ECO:0000313" key="7">
    <source>
        <dbReference type="EMBL" id="GGE79381.1"/>
    </source>
</evidence>
<name>A0A917AY05_9BACI</name>
<feature type="transmembrane region" description="Helical" evidence="5">
    <location>
        <begin position="240"/>
        <end position="263"/>
    </location>
</feature>
<accession>A0A917AY05</accession>
<dbReference type="InterPro" id="IPR051328">
    <property type="entry name" value="T7SS_ABC-Transporter"/>
</dbReference>
<evidence type="ECO:0000256" key="1">
    <source>
        <dbReference type="ARBA" id="ARBA00004141"/>
    </source>
</evidence>
<feature type="domain" description="DUF3533" evidence="6">
    <location>
        <begin position="27"/>
        <end position="352"/>
    </location>
</feature>